<evidence type="ECO:0000256" key="1">
    <source>
        <dbReference type="SAM" id="MobiDB-lite"/>
    </source>
</evidence>
<accession>A0AAW0Q5L3</accession>
<keyword evidence="3" id="KW-1185">Reference proteome</keyword>
<proteinExistence type="predicted"/>
<evidence type="ECO:0000313" key="2">
    <source>
        <dbReference type="EMBL" id="KAK8092479.1"/>
    </source>
</evidence>
<feature type="region of interest" description="Disordered" evidence="1">
    <location>
        <begin position="137"/>
        <end position="179"/>
    </location>
</feature>
<reference evidence="2 3" key="1">
    <citation type="submission" date="2023-01" db="EMBL/GenBank/DDBJ databases">
        <title>Analysis of 21 Apiospora genomes using comparative genomics revels a genus with tremendous synthesis potential of carbohydrate active enzymes and secondary metabolites.</title>
        <authorList>
            <person name="Sorensen T."/>
        </authorList>
    </citation>
    <scope>NUCLEOTIDE SEQUENCE [LARGE SCALE GENOMIC DNA]</scope>
    <source>
        <strain evidence="2 3">CBS 117206</strain>
    </source>
</reference>
<dbReference type="AlphaFoldDB" id="A0AAW0Q5L3"/>
<gene>
    <name evidence="2" type="ORF">PG999_014678</name>
</gene>
<evidence type="ECO:0000313" key="3">
    <source>
        <dbReference type="Proteomes" id="UP001392437"/>
    </source>
</evidence>
<sequence length="202" mass="20922">MATATGSPACVQPTPVCVPNYTPACTSIGSQITSSANGVTGLPTYTLCCPETRAYPWNNEKPTSVHFTCAIPREADSPVVRCHSLYDRTVVATLSDSTPSMVTFVPGNDEYAPAPTAFMQQGATTCKPNAYTVTTSMSKAPPLQDAPTSASSGAQGSGSGVSTASVSQSPSSVGRRSETPTRWLVVSVAGTMIWGLLFCSLV</sequence>
<protein>
    <submittedName>
        <fullName evidence="2">Uncharacterized protein</fullName>
    </submittedName>
</protein>
<comment type="caution">
    <text evidence="2">The sequence shown here is derived from an EMBL/GenBank/DDBJ whole genome shotgun (WGS) entry which is preliminary data.</text>
</comment>
<organism evidence="2 3">
    <name type="scientific">Apiospora kogelbergensis</name>
    <dbReference type="NCBI Taxonomy" id="1337665"/>
    <lineage>
        <taxon>Eukaryota</taxon>
        <taxon>Fungi</taxon>
        <taxon>Dikarya</taxon>
        <taxon>Ascomycota</taxon>
        <taxon>Pezizomycotina</taxon>
        <taxon>Sordariomycetes</taxon>
        <taxon>Xylariomycetidae</taxon>
        <taxon>Amphisphaeriales</taxon>
        <taxon>Apiosporaceae</taxon>
        <taxon>Apiospora</taxon>
    </lineage>
</organism>
<dbReference type="Proteomes" id="UP001392437">
    <property type="component" value="Unassembled WGS sequence"/>
</dbReference>
<feature type="compositionally biased region" description="Low complexity" evidence="1">
    <location>
        <begin position="146"/>
        <end position="174"/>
    </location>
</feature>
<dbReference type="EMBL" id="JAQQWP010000013">
    <property type="protein sequence ID" value="KAK8092479.1"/>
    <property type="molecule type" value="Genomic_DNA"/>
</dbReference>
<name>A0AAW0Q5L3_9PEZI</name>